<feature type="binding site" evidence="7">
    <location>
        <position position="16"/>
    </location>
    <ligand>
        <name>ATP</name>
        <dbReference type="ChEBI" id="CHEBI:30616"/>
    </ligand>
</feature>
<comment type="catalytic activity">
    <reaction evidence="7">
        <text>AMP + ATP = 2 ADP</text>
        <dbReference type="Rhea" id="RHEA:12973"/>
        <dbReference type="ChEBI" id="CHEBI:30616"/>
        <dbReference type="ChEBI" id="CHEBI:456215"/>
        <dbReference type="ChEBI" id="CHEBI:456216"/>
        <dbReference type="EC" id="2.7.4.3"/>
    </reaction>
</comment>
<keyword evidence="2 7" id="KW-0698">rRNA processing</keyword>
<comment type="subunit">
    <text evidence="7">Interacts with uS11. Not a structural component of 40S pre-ribosomes, but transiently interacts with them by binding to uS11.</text>
</comment>
<keyword evidence="5 7" id="KW-0418">Kinase</keyword>
<evidence type="ECO:0000313" key="8">
    <source>
        <dbReference type="EMBL" id="UYP46511.1"/>
    </source>
</evidence>
<dbReference type="PANTHER" id="PTHR12595:SF0">
    <property type="entry name" value="ADENYLATE KINASE ISOENZYME 6"/>
    <property type="match status" value="1"/>
</dbReference>
<evidence type="ECO:0000256" key="4">
    <source>
        <dbReference type="ARBA" id="ARBA00022741"/>
    </source>
</evidence>
<dbReference type="EMBL" id="CP104013">
    <property type="protein sequence ID" value="UYP46511.1"/>
    <property type="molecule type" value="Genomic_DNA"/>
</dbReference>
<evidence type="ECO:0000256" key="5">
    <source>
        <dbReference type="ARBA" id="ARBA00022777"/>
    </source>
</evidence>
<dbReference type="HAMAP" id="MF_00039">
    <property type="entry name" value="Adenylate_kinase_AK6"/>
    <property type="match status" value="1"/>
</dbReference>
<dbReference type="InterPro" id="IPR027417">
    <property type="entry name" value="P-loop_NTPase"/>
</dbReference>
<gene>
    <name evidence="8" type="ORF">NEF87_002796</name>
</gene>
<comment type="catalytic activity">
    <reaction evidence="7">
        <text>ATP + H2O = ADP + phosphate + H(+)</text>
        <dbReference type="Rhea" id="RHEA:13065"/>
        <dbReference type="ChEBI" id="CHEBI:15377"/>
        <dbReference type="ChEBI" id="CHEBI:15378"/>
        <dbReference type="ChEBI" id="CHEBI:30616"/>
        <dbReference type="ChEBI" id="CHEBI:43474"/>
        <dbReference type="ChEBI" id="CHEBI:456216"/>
    </reaction>
</comment>
<feature type="binding site" evidence="7">
    <location>
        <position position="15"/>
    </location>
    <ligand>
        <name>ATP</name>
        <dbReference type="ChEBI" id="CHEBI:30616"/>
    </ligand>
</feature>
<dbReference type="GO" id="GO:0004017">
    <property type="term" value="F:AMP kinase activity"/>
    <property type="evidence" value="ECO:0007669"/>
    <property type="project" value="UniProtKB-EC"/>
</dbReference>
<keyword evidence="9" id="KW-1185">Reference proteome</keyword>
<comment type="caution">
    <text evidence="7">Lacks conserved residue(s) required for the propagation of feature annotation.</text>
</comment>
<evidence type="ECO:0000256" key="3">
    <source>
        <dbReference type="ARBA" id="ARBA00022679"/>
    </source>
</evidence>
<reference evidence="8" key="1">
    <citation type="submission" date="2022-09" db="EMBL/GenBank/DDBJ databases">
        <title>Actin cytoskeleton and complex cell architecture in an #Asgard archaeon.</title>
        <authorList>
            <person name="Ponce Toledo R.I."/>
            <person name="Schleper C."/>
            <person name="Rodrigues Oliveira T."/>
            <person name="Wollweber F."/>
            <person name="Xu J."/>
            <person name="Rittmann S."/>
            <person name="Klingl A."/>
            <person name="Pilhofer M."/>
        </authorList>
    </citation>
    <scope>NUCLEOTIDE SEQUENCE</scope>
    <source>
        <strain evidence="8">B-35</strain>
    </source>
</reference>
<accession>A0ABY6HSM8</accession>
<keyword evidence="4 7" id="KW-0547">Nucleotide-binding</keyword>
<proteinExistence type="inferred from homology"/>
<comment type="function">
    <text evidence="7">Broad-specificity nucleoside monophosphate (NMP) kinase that catalyzes the reversible transfer of the terminal phosphate group between nucleoside triphosphates and monophosphates. Has also ATPase activity. Involved in the late maturation steps of the 30S ribosomal particles, specifically 16S rRNA maturation. While NMP activity is not required for ribosome maturation, ATPase activity is. Associates transiently with small ribosomal subunit protein uS11. ATP hydrolysis breaks the interaction with uS11. May temporarily remove uS11 from the ribosome to enable a conformational change of the ribosomal RNA that is needed for the final maturation step of the small ribosomal subunit.</text>
</comment>
<evidence type="ECO:0000256" key="6">
    <source>
        <dbReference type="ARBA" id="ARBA00022840"/>
    </source>
</evidence>
<sequence>MKTFLISGIPGTGKTSVAKKINEKYGYPFLSLGEVVVKNKLHCGEDPSRDTKIVDTEKFNAFFRTFFLNQKEDIILEGHYADLIEHPSVNIAIILRAHPNVIETRLKPRGYSKKKIMENIQAELVGDSTSFMLEKTELVKKEHVFEIDTTNLTIEEIADKIHLIFKYPEKYPEDVAGKLSWLSDNSVHIEKYL</sequence>
<keyword evidence="6 7" id="KW-0067">ATP-binding</keyword>
<evidence type="ECO:0000313" key="9">
    <source>
        <dbReference type="Proteomes" id="UP001208689"/>
    </source>
</evidence>
<evidence type="ECO:0000256" key="2">
    <source>
        <dbReference type="ARBA" id="ARBA00022552"/>
    </source>
</evidence>
<feature type="binding site" evidence="7">
    <location>
        <position position="11"/>
    </location>
    <ligand>
        <name>ATP</name>
        <dbReference type="ChEBI" id="CHEBI:30616"/>
    </ligand>
</feature>
<name>A0ABY6HSM8_9ARCH</name>
<feature type="binding site" evidence="7">
    <location>
        <position position="14"/>
    </location>
    <ligand>
        <name>ATP</name>
        <dbReference type="ChEBI" id="CHEBI:30616"/>
    </ligand>
</feature>
<dbReference type="Gene3D" id="3.40.50.300">
    <property type="entry name" value="P-loop containing nucleotide triphosphate hydrolases"/>
    <property type="match status" value="1"/>
</dbReference>
<dbReference type="EC" id="2.7.4.3" evidence="7"/>
<feature type="region of interest" description="LID" evidence="7">
    <location>
        <begin position="108"/>
        <end position="118"/>
    </location>
</feature>
<keyword evidence="3 7" id="KW-0808">Transferase</keyword>
<dbReference type="Pfam" id="PF13238">
    <property type="entry name" value="AAA_18"/>
    <property type="match status" value="1"/>
</dbReference>
<dbReference type="SUPFAM" id="SSF52540">
    <property type="entry name" value="P-loop containing nucleoside triphosphate hydrolases"/>
    <property type="match status" value="1"/>
</dbReference>
<dbReference type="InterPro" id="IPR020618">
    <property type="entry name" value="Adenyl_kinase_AK6"/>
</dbReference>
<dbReference type="PANTHER" id="PTHR12595">
    <property type="entry name" value="POS9-ACTIVATING FACTOR FAP7-RELATED"/>
    <property type="match status" value="1"/>
</dbReference>
<protein>
    <recommendedName>
        <fullName evidence="7">Putative adenylate kinase</fullName>
        <shortName evidence="7">AK</shortName>
        <ecNumber evidence="7">2.7.4.3</ecNumber>
    </recommendedName>
    <alternativeName>
        <fullName evidence="7">ATP-AMP transphosphorylase</fullName>
    </alternativeName>
</protein>
<keyword evidence="1 7" id="KW-0690">Ribosome biogenesis</keyword>
<comment type="similarity">
    <text evidence="7">Belongs to the adenylate kinase family. AK6 subfamily.</text>
</comment>
<feature type="binding site" evidence="7">
    <location>
        <position position="109"/>
    </location>
    <ligand>
        <name>ATP</name>
        <dbReference type="ChEBI" id="CHEBI:30616"/>
    </ligand>
</feature>
<organism evidence="8 9">
    <name type="scientific">Candidatus Lokiarchaeum ossiferum</name>
    <dbReference type="NCBI Taxonomy" id="2951803"/>
    <lineage>
        <taxon>Archaea</taxon>
        <taxon>Promethearchaeati</taxon>
        <taxon>Promethearchaeota</taxon>
        <taxon>Promethearchaeia</taxon>
        <taxon>Promethearchaeales</taxon>
        <taxon>Promethearchaeaceae</taxon>
        <taxon>Candidatus Lokiarchaeum</taxon>
    </lineage>
</organism>
<feature type="binding site" evidence="7">
    <location>
        <position position="13"/>
    </location>
    <ligand>
        <name>ATP</name>
        <dbReference type="ChEBI" id="CHEBI:30616"/>
    </ligand>
</feature>
<evidence type="ECO:0000256" key="7">
    <source>
        <dbReference type="HAMAP-Rule" id="MF_00039"/>
    </source>
</evidence>
<dbReference type="Proteomes" id="UP001208689">
    <property type="component" value="Chromosome"/>
</dbReference>
<evidence type="ECO:0000256" key="1">
    <source>
        <dbReference type="ARBA" id="ARBA00022517"/>
    </source>
</evidence>